<proteinExistence type="predicted"/>
<dbReference type="EMBL" id="UINC01197302">
    <property type="protein sequence ID" value="SVE14717.1"/>
    <property type="molecule type" value="Genomic_DNA"/>
</dbReference>
<accession>A0A383B3M9</accession>
<dbReference type="Gene3D" id="3.90.550.10">
    <property type="entry name" value="Spore Coat Polysaccharide Biosynthesis Protein SpsA, Chain A"/>
    <property type="match status" value="1"/>
</dbReference>
<dbReference type="InterPro" id="IPR029044">
    <property type="entry name" value="Nucleotide-diphossugar_trans"/>
</dbReference>
<dbReference type="AlphaFoldDB" id="A0A383B3M9"/>
<evidence type="ECO:0000259" key="1">
    <source>
        <dbReference type="Pfam" id="PF00483"/>
    </source>
</evidence>
<evidence type="ECO:0000313" key="2">
    <source>
        <dbReference type="EMBL" id="SVE14717.1"/>
    </source>
</evidence>
<dbReference type="PANTHER" id="PTHR47183:SF1">
    <property type="entry name" value="GLUCOSE-1-PHOSPHATE CYTIDYLYLTRANSFERASE"/>
    <property type="match status" value="1"/>
</dbReference>
<gene>
    <name evidence="2" type="ORF">METZ01_LOCUS467571</name>
</gene>
<dbReference type="InterPro" id="IPR005835">
    <property type="entry name" value="NTP_transferase_dom"/>
</dbReference>
<dbReference type="Pfam" id="PF00483">
    <property type="entry name" value="NTP_transferase"/>
    <property type="match status" value="1"/>
</dbReference>
<dbReference type="GO" id="GO:0047343">
    <property type="term" value="F:glucose-1-phosphate cytidylyltransferase activity"/>
    <property type="evidence" value="ECO:0007669"/>
    <property type="project" value="InterPro"/>
</dbReference>
<reference evidence="2" key="1">
    <citation type="submission" date="2018-05" db="EMBL/GenBank/DDBJ databases">
        <authorList>
            <person name="Lanie J.A."/>
            <person name="Ng W.-L."/>
            <person name="Kazmierczak K.M."/>
            <person name="Andrzejewski T.M."/>
            <person name="Davidsen T.M."/>
            <person name="Wayne K.J."/>
            <person name="Tettelin H."/>
            <person name="Glass J.I."/>
            <person name="Rusch D."/>
            <person name="Podicherti R."/>
            <person name="Tsui H.-C.T."/>
            <person name="Winkler M.E."/>
        </authorList>
    </citation>
    <scope>NUCLEOTIDE SEQUENCE</scope>
</reference>
<sequence>VKAVILAGGLGTRLAEETQVRPKPMVEIGGQPILWHIMKAYSVHGI</sequence>
<name>A0A383B3M9_9ZZZZ</name>
<dbReference type="InterPro" id="IPR013446">
    <property type="entry name" value="G1P_cyt_trans-like"/>
</dbReference>
<dbReference type="SUPFAM" id="SSF53448">
    <property type="entry name" value="Nucleotide-diphospho-sugar transferases"/>
    <property type="match status" value="1"/>
</dbReference>
<organism evidence="2">
    <name type="scientific">marine metagenome</name>
    <dbReference type="NCBI Taxonomy" id="408172"/>
    <lineage>
        <taxon>unclassified sequences</taxon>
        <taxon>metagenomes</taxon>
        <taxon>ecological metagenomes</taxon>
    </lineage>
</organism>
<feature type="non-terminal residue" evidence="2">
    <location>
        <position position="46"/>
    </location>
</feature>
<protein>
    <recommendedName>
        <fullName evidence="1">Nucleotidyl transferase domain-containing protein</fullName>
    </recommendedName>
</protein>
<feature type="non-terminal residue" evidence="2">
    <location>
        <position position="1"/>
    </location>
</feature>
<feature type="domain" description="Nucleotidyl transferase" evidence="1">
    <location>
        <begin position="2"/>
        <end position="46"/>
    </location>
</feature>
<dbReference type="PANTHER" id="PTHR47183">
    <property type="entry name" value="GLUCOSE-1-PHOSPHATE CYTIDYLYLTRANSFERASE-RELATED"/>
    <property type="match status" value="1"/>
</dbReference>